<evidence type="ECO:0000313" key="2">
    <source>
        <dbReference type="EMBL" id="MBB5037117.1"/>
    </source>
</evidence>
<dbReference type="EMBL" id="JACHIF010000002">
    <property type="protein sequence ID" value="MBB5037117.1"/>
    <property type="molecule type" value="Genomic_DNA"/>
</dbReference>
<keyword evidence="3" id="KW-1185">Reference proteome</keyword>
<evidence type="ECO:0000256" key="1">
    <source>
        <dbReference type="SAM" id="Phobius"/>
    </source>
</evidence>
<keyword evidence="1" id="KW-1133">Transmembrane helix</keyword>
<dbReference type="AlphaFoldDB" id="A0A7W7YJA6"/>
<feature type="transmembrane region" description="Helical" evidence="1">
    <location>
        <begin position="12"/>
        <end position="28"/>
    </location>
</feature>
<accession>A0A7W7YJA6</accession>
<gene>
    <name evidence="2" type="ORF">HNQ64_001359</name>
</gene>
<keyword evidence="1" id="KW-0812">Transmembrane</keyword>
<dbReference type="Proteomes" id="UP000534294">
    <property type="component" value="Unassembled WGS sequence"/>
</dbReference>
<evidence type="ECO:0000313" key="3">
    <source>
        <dbReference type="Proteomes" id="UP000534294"/>
    </source>
</evidence>
<organism evidence="2 3">
    <name type="scientific">Prosthecobacter dejongeii</name>
    <dbReference type="NCBI Taxonomy" id="48465"/>
    <lineage>
        <taxon>Bacteria</taxon>
        <taxon>Pseudomonadati</taxon>
        <taxon>Verrucomicrobiota</taxon>
        <taxon>Verrucomicrobiia</taxon>
        <taxon>Verrucomicrobiales</taxon>
        <taxon>Verrucomicrobiaceae</taxon>
        <taxon>Prosthecobacter</taxon>
    </lineage>
</organism>
<keyword evidence="1" id="KW-0472">Membrane</keyword>
<sequence length="37" mass="4631">MNPVPQASDMPWYFWPLAVLAWVAWKVFREWLRRRAR</sequence>
<proteinExistence type="predicted"/>
<name>A0A7W7YJA6_9BACT</name>
<comment type="caution">
    <text evidence="2">The sequence shown here is derived from an EMBL/GenBank/DDBJ whole genome shotgun (WGS) entry which is preliminary data.</text>
</comment>
<reference evidence="2 3" key="1">
    <citation type="submission" date="2020-08" db="EMBL/GenBank/DDBJ databases">
        <title>Genomic Encyclopedia of Type Strains, Phase IV (KMG-IV): sequencing the most valuable type-strain genomes for metagenomic binning, comparative biology and taxonomic classification.</title>
        <authorList>
            <person name="Goeker M."/>
        </authorList>
    </citation>
    <scope>NUCLEOTIDE SEQUENCE [LARGE SCALE GENOMIC DNA]</scope>
    <source>
        <strain evidence="2 3">DSM 12251</strain>
    </source>
</reference>
<protein>
    <submittedName>
        <fullName evidence="2">Uncharacterized protein</fullName>
    </submittedName>
</protein>